<dbReference type="KEGG" id="gbc:GbCGDNIH3_7133"/>
<reference evidence="2" key="1">
    <citation type="submission" date="2012-06" db="EMBL/GenBank/DDBJ databases">
        <title>Genome analysis of multiple Granulibacter bethesdensis isolates demonstrates substantial genome diversity.</title>
        <authorList>
            <person name="Greenberg D.E."/>
            <person name="Porcella S.F."/>
            <person name="Zarember K."/>
            <person name="Zelazny A.M."/>
            <person name="Bruno D."/>
            <person name="Martens C."/>
            <person name="Barbian K.D."/>
            <person name="Jaske E."/>
            <person name="Holland S.M."/>
        </authorList>
    </citation>
    <scope>NUCLEOTIDE SEQUENCE [LARGE SCALE GENOMIC DNA]</scope>
    <source>
        <strain evidence="2">CGDNIH3</strain>
    </source>
</reference>
<gene>
    <name evidence="1" type="ORF">GbCGDNIH3_7133</name>
</gene>
<evidence type="ECO:0000313" key="2">
    <source>
        <dbReference type="Proteomes" id="UP000019438"/>
    </source>
</evidence>
<dbReference type="AlphaFoldDB" id="A0AAN0RDE7"/>
<dbReference type="Proteomes" id="UP000019438">
    <property type="component" value="Chromosome"/>
</dbReference>
<organism evidence="1 2">
    <name type="scientific">Granulibacter bethesdensis</name>
    <dbReference type="NCBI Taxonomy" id="364410"/>
    <lineage>
        <taxon>Bacteria</taxon>
        <taxon>Pseudomonadati</taxon>
        <taxon>Pseudomonadota</taxon>
        <taxon>Alphaproteobacteria</taxon>
        <taxon>Acetobacterales</taxon>
        <taxon>Acetobacteraceae</taxon>
        <taxon>Granulibacter</taxon>
    </lineage>
</organism>
<sequence length="57" mass="6455">MATIRDRYCPLMIAAQTQKRHGLHATPSQWLCITTRPVLQKRLLTMPGAQDISQPLP</sequence>
<dbReference type="EMBL" id="CP003181">
    <property type="protein sequence ID" value="AHJ62759.1"/>
    <property type="molecule type" value="Genomic_DNA"/>
</dbReference>
<name>A0AAN0RDE7_9PROT</name>
<proteinExistence type="predicted"/>
<evidence type="ECO:0000313" key="1">
    <source>
        <dbReference type="EMBL" id="AHJ62759.1"/>
    </source>
</evidence>
<accession>A0AAN0RDE7</accession>
<protein>
    <submittedName>
        <fullName evidence="1">Uncharacterized protein</fullName>
    </submittedName>
</protein>